<dbReference type="PANTHER" id="PTHR30461:SF23">
    <property type="entry name" value="DNA RECOMBINASE-RELATED"/>
    <property type="match status" value="1"/>
</dbReference>
<dbReference type="Pfam" id="PF00239">
    <property type="entry name" value="Resolvase"/>
    <property type="match status" value="1"/>
</dbReference>
<evidence type="ECO:0000259" key="2">
    <source>
        <dbReference type="PROSITE" id="PS51737"/>
    </source>
</evidence>
<dbReference type="CDD" id="cd00338">
    <property type="entry name" value="Ser_Recombinase"/>
    <property type="match status" value="1"/>
</dbReference>
<dbReference type="EMBL" id="JAMDNP010000145">
    <property type="protein sequence ID" value="MCY9764991.1"/>
    <property type="molecule type" value="Genomic_DNA"/>
</dbReference>
<dbReference type="RefSeq" id="WP_268600121.1">
    <property type="nucleotide sequence ID" value="NZ_JAMDNP010000145.1"/>
</dbReference>
<accession>A0ABT4H8P0</accession>
<reference evidence="3 4" key="1">
    <citation type="submission" date="2022-05" db="EMBL/GenBank/DDBJ databases">
        <title>Genome Sequencing of Bee-Associated Microbes.</title>
        <authorList>
            <person name="Dunlap C."/>
        </authorList>
    </citation>
    <scope>NUCLEOTIDE SEQUENCE [LARGE SCALE GENOMIC DNA]</scope>
    <source>
        <strain evidence="3 4">NRRL B-04010</strain>
    </source>
</reference>
<feature type="domain" description="Resolvase/invertase-type recombinase catalytic" evidence="1">
    <location>
        <begin position="15"/>
        <end position="166"/>
    </location>
</feature>
<dbReference type="InterPro" id="IPR036162">
    <property type="entry name" value="Resolvase-like_N_sf"/>
</dbReference>
<protein>
    <submittedName>
        <fullName evidence="3">Recombinase family protein</fullName>
    </submittedName>
</protein>
<dbReference type="Proteomes" id="UP001527181">
    <property type="component" value="Unassembled WGS sequence"/>
</dbReference>
<comment type="caution">
    <text evidence="3">The sequence shown here is derived from an EMBL/GenBank/DDBJ whole genome shotgun (WGS) entry which is preliminary data.</text>
</comment>
<evidence type="ECO:0000259" key="1">
    <source>
        <dbReference type="PROSITE" id="PS51736"/>
    </source>
</evidence>
<sequence length="542" mass="63397">MALKSNDLLELGIESIINYLRKSRQDEERERRTGDDVLKEQKEIMDRVLEPIGIPYDQETEVGSGDKISSRPVFQRVIDSLRKGKYQAIAVKEISRMGRGSYTDMGVIYDLIVEQRIFIITPYKLYDPRNPSDLRQIRFELFMSREEFETTRERLFGGRVNNAIAGRWVAGAAPFGFNYNKDTKKLEINETEAAVVRTLFDYYVNGVPTESGGRRDVSFRALATYLTRKTPLLTPKGLRNWSPMAIKRLIENERYIGTIKFRTTEMVNGKVVDRPEEEHIIAENAVPPIIDMETWEKSQAKLRDTSHKPRTKMDFSPCELAGLCICKVCGRRMVRQYSVQYYKKVDGSKNVYHKEFLWCTTPGCTFVKYRNIEEDLLEVLKYFSELDNELLTHQITSLLEERPRETTEDLTEYIEQRRRELKNRMKFIYDKYESEIYSDEMFLERKAEIDDELKKLDELGEKKSNMHHEHEAIEPVVIKNNLHTILDAYHSTDNKTERNNILRAVFDSVVIEVIEKGRGRIPAKHVIYPILKLNLLDQNIMA</sequence>
<dbReference type="InterPro" id="IPR050639">
    <property type="entry name" value="SSR_resolvase"/>
</dbReference>
<evidence type="ECO:0000313" key="3">
    <source>
        <dbReference type="EMBL" id="MCY9764991.1"/>
    </source>
</evidence>
<dbReference type="SUPFAM" id="SSF53041">
    <property type="entry name" value="Resolvase-like"/>
    <property type="match status" value="1"/>
</dbReference>
<dbReference type="PROSITE" id="PS51737">
    <property type="entry name" value="RECOMBINASE_DNA_BIND"/>
    <property type="match status" value="1"/>
</dbReference>
<name>A0ABT4H8P0_PAEAL</name>
<dbReference type="SMART" id="SM00857">
    <property type="entry name" value="Resolvase"/>
    <property type="match status" value="1"/>
</dbReference>
<gene>
    <name evidence="3" type="ORF">M5X12_31325</name>
</gene>
<dbReference type="PANTHER" id="PTHR30461">
    <property type="entry name" value="DNA-INVERTASE FROM LAMBDOID PROPHAGE"/>
    <property type="match status" value="1"/>
</dbReference>
<dbReference type="Pfam" id="PF07508">
    <property type="entry name" value="Recombinase"/>
    <property type="match status" value="1"/>
</dbReference>
<evidence type="ECO:0000313" key="4">
    <source>
        <dbReference type="Proteomes" id="UP001527181"/>
    </source>
</evidence>
<dbReference type="PROSITE" id="PS51736">
    <property type="entry name" value="RECOMBINASES_3"/>
    <property type="match status" value="1"/>
</dbReference>
<dbReference type="Gene3D" id="3.90.1750.20">
    <property type="entry name" value="Putative Large Serine Recombinase, Chain B, Domain 2"/>
    <property type="match status" value="1"/>
</dbReference>
<dbReference type="InterPro" id="IPR038109">
    <property type="entry name" value="DNA_bind_recomb_sf"/>
</dbReference>
<proteinExistence type="predicted"/>
<dbReference type="InterPro" id="IPR011109">
    <property type="entry name" value="DNA_bind_recombinase_dom"/>
</dbReference>
<dbReference type="InterPro" id="IPR006119">
    <property type="entry name" value="Resolv_N"/>
</dbReference>
<keyword evidence="4" id="KW-1185">Reference proteome</keyword>
<organism evidence="3 4">
    <name type="scientific">Paenibacillus alvei</name>
    <name type="common">Bacillus alvei</name>
    <dbReference type="NCBI Taxonomy" id="44250"/>
    <lineage>
        <taxon>Bacteria</taxon>
        <taxon>Bacillati</taxon>
        <taxon>Bacillota</taxon>
        <taxon>Bacilli</taxon>
        <taxon>Bacillales</taxon>
        <taxon>Paenibacillaceae</taxon>
        <taxon>Paenibacillus</taxon>
    </lineage>
</organism>
<feature type="domain" description="Recombinase" evidence="2">
    <location>
        <begin position="174"/>
        <end position="308"/>
    </location>
</feature>
<dbReference type="Gene3D" id="3.40.50.1390">
    <property type="entry name" value="Resolvase, N-terminal catalytic domain"/>
    <property type="match status" value="1"/>
</dbReference>